<proteinExistence type="predicted"/>
<gene>
    <name evidence="1" type="ORF">EZS28_037716</name>
</gene>
<dbReference type="Proteomes" id="UP000324800">
    <property type="component" value="Unassembled WGS sequence"/>
</dbReference>
<comment type="caution">
    <text evidence="1">The sequence shown here is derived from an EMBL/GenBank/DDBJ whole genome shotgun (WGS) entry which is preliminary data.</text>
</comment>
<dbReference type="EMBL" id="SNRW01019031">
    <property type="protein sequence ID" value="KAA6366759.1"/>
    <property type="molecule type" value="Genomic_DNA"/>
</dbReference>
<organism evidence="1 2">
    <name type="scientific">Streblomastix strix</name>
    <dbReference type="NCBI Taxonomy" id="222440"/>
    <lineage>
        <taxon>Eukaryota</taxon>
        <taxon>Metamonada</taxon>
        <taxon>Preaxostyla</taxon>
        <taxon>Oxymonadida</taxon>
        <taxon>Streblomastigidae</taxon>
        <taxon>Streblomastix</taxon>
    </lineage>
</organism>
<protein>
    <submittedName>
        <fullName evidence="1">Uncharacterized protein</fullName>
    </submittedName>
</protein>
<evidence type="ECO:0000313" key="1">
    <source>
        <dbReference type="EMBL" id="KAA6366759.1"/>
    </source>
</evidence>
<accession>A0A5J4U8M4</accession>
<reference evidence="1 2" key="1">
    <citation type="submission" date="2019-03" db="EMBL/GenBank/DDBJ databases">
        <title>Single cell metagenomics reveals metabolic interactions within the superorganism composed of flagellate Streblomastix strix and complex community of Bacteroidetes bacteria on its surface.</title>
        <authorList>
            <person name="Treitli S.C."/>
            <person name="Kolisko M."/>
            <person name="Husnik F."/>
            <person name="Keeling P."/>
            <person name="Hampl V."/>
        </authorList>
    </citation>
    <scope>NUCLEOTIDE SEQUENCE [LARGE SCALE GENOMIC DNA]</scope>
    <source>
        <strain evidence="1">ST1C</strain>
    </source>
</reference>
<evidence type="ECO:0000313" key="2">
    <source>
        <dbReference type="Proteomes" id="UP000324800"/>
    </source>
</evidence>
<name>A0A5J4U8M4_9EUKA</name>
<sequence length="122" mass="14144">MHKYPSSFEDKTREVKKLEIFNSQTSLTRGGSAKNATIEKKKVICEQYHQTSQLRSEKNPLVLLERKMAIEREETKEYKSGGKQQDGLLKTIQKQLRAAENINLTLQYMRDIEIEENAENGL</sequence>
<dbReference type="AlphaFoldDB" id="A0A5J4U8M4"/>